<sequence>MKANVNNPQRITYFKGTCMFRVEDNGTNFRPRVNMCNSSSKELDREATSKVLLCGGNGVVEAVRVDHGVAGFGITLLKLGRP</sequence>
<dbReference type="AlphaFoldDB" id="A0A369K1Y3"/>
<comment type="caution">
    <text evidence="1">The sequence shown here is derived from an EMBL/GenBank/DDBJ whole genome shotgun (WGS) entry which is preliminary data.</text>
</comment>
<protein>
    <submittedName>
        <fullName evidence="1">Uncharacterized protein</fullName>
    </submittedName>
</protein>
<gene>
    <name evidence="1" type="ORF">Hypma_006803</name>
</gene>
<name>A0A369K1Y3_HYPMA</name>
<dbReference type="EMBL" id="LUEZ02000040">
    <property type="protein sequence ID" value="RDB25863.1"/>
    <property type="molecule type" value="Genomic_DNA"/>
</dbReference>
<evidence type="ECO:0000313" key="1">
    <source>
        <dbReference type="EMBL" id="RDB25863.1"/>
    </source>
</evidence>
<proteinExistence type="predicted"/>
<keyword evidence="2" id="KW-1185">Reference proteome</keyword>
<organism evidence="1 2">
    <name type="scientific">Hypsizygus marmoreus</name>
    <name type="common">White beech mushroom</name>
    <name type="synonym">Agaricus marmoreus</name>
    <dbReference type="NCBI Taxonomy" id="39966"/>
    <lineage>
        <taxon>Eukaryota</taxon>
        <taxon>Fungi</taxon>
        <taxon>Dikarya</taxon>
        <taxon>Basidiomycota</taxon>
        <taxon>Agaricomycotina</taxon>
        <taxon>Agaricomycetes</taxon>
        <taxon>Agaricomycetidae</taxon>
        <taxon>Agaricales</taxon>
        <taxon>Tricholomatineae</taxon>
        <taxon>Lyophyllaceae</taxon>
        <taxon>Hypsizygus</taxon>
    </lineage>
</organism>
<dbReference type="InParanoid" id="A0A369K1Y3"/>
<reference evidence="1" key="1">
    <citation type="submission" date="2018-04" db="EMBL/GenBank/DDBJ databases">
        <title>Whole genome sequencing of Hypsizygus marmoreus.</title>
        <authorList>
            <person name="Choi I.-G."/>
            <person name="Min B."/>
            <person name="Kim J.-G."/>
            <person name="Kim S."/>
            <person name="Oh Y.-L."/>
            <person name="Kong W.-S."/>
            <person name="Park H."/>
            <person name="Jeong J."/>
            <person name="Song E.-S."/>
        </authorList>
    </citation>
    <scope>NUCLEOTIDE SEQUENCE [LARGE SCALE GENOMIC DNA]</scope>
    <source>
        <strain evidence="1">51987-8</strain>
    </source>
</reference>
<accession>A0A369K1Y3</accession>
<evidence type="ECO:0000313" key="2">
    <source>
        <dbReference type="Proteomes" id="UP000076154"/>
    </source>
</evidence>
<dbReference type="Proteomes" id="UP000076154">
    <property type="component" value="Unassembled WGS sequence"/>
</dbReference>